<feature type="transmembrane region" description="Helical" evidence="2">
    <location>
        <begin position="6"/>
        <end position="26"/>
    </location>
</feature>
<feature type="transmembrane region" description="Helical" evidence="2">
    <location>
        <begin position="169"/>
        <end position="198"/>
    </location>
</feature>
<keyword evidence="2" id="KW-0812">Transmembrane</keyword>
<proteinExistence type="predicted"/>
<accession>A0A1H2ZUD9</accession>
<protein>
    <recommendedName>
        <fullName evidence="5">Dolichyl-phosphate-mannose-protein mannosyltransferase</fullName>
    </recommendedName>
</protein>
<evidence type="ECO:0000256" key="1">
    <source>
        <dbReference type="SAM" id="MobiDB-lite"/>
    </source>
</evidence>
<evidence type="ECO:0000256" key="2">
    <source>
        <dbReference type="SAM" id="Phobius"/>
    </source>
</evidence>
<name>A0A1H2ZUD9_THIRO</name>
<feature type="transmembrane region" description="Helical" evidence="2">
    <location>
        <begin position="290"/>
        <end position="312"/>
    </location>
</feature>
<evidence type="ECO:0000313" key="4">
    <source>
        <dbReference type="Proteomes" id="UP000198816"/>
    </source>
</evidence>
<feature type="transmembrane region" description="Helical" evidence="2">
    <location>
        <begin position="219"/>
        <end position="241"/>
    </location>
</feature>
<feature type="transmembrane region" description="Helical" evidence="2">
    <location>
        <begin position="319"/>
        <end position="341"/>
    </location>
</feature>
<keyword evidence="2" id="KW-0472">Membrane</keyword>
<keyword evidence="4" id="KW-1185">Reference proteome</keyword>
<feature type="region of interest" description="Disordered" evidence="1">
    <location>
        <begin position="529"/>
        <end position="551"/>
    </location>
</feature>
<sequence>MSGHESILTLALLTLATLAIGLLFALDPRWGYDEAWHLYLSSVSPWTKALEESLVDAHPPLHHLLLVPMARFGPDPFWFRLPSVLAAVATVPLWYLLLRRLRVVPEMALLGVVLLVTSFAFLELAVSVRSSSFGLLFLTVGLLAATTLVPRAGSDTTGLGTGPKPQPLIAALGLTIAFAFIYSALFVTLGLILALALVWADRAGPRLRQTLKWLRTWRFLDWTALLVWVLGSLSVLLWFAVGYGRGLGTAPPVHLESFILCEGDSILEFAWCGLVGNAGWLMPQFSATTLGQTLAVAVFWTAAALVLASALWRRDNARSLMVLAAVIATAMVFTAGVAGVYPFGGLMRHQVMLFPLYLIVIVLALDAGWSRLRTPRAQQVVGFAIVGFALLGLYRANALDPVGEAHTGGMRPEISAALACDSGSTLYVEGQMFYPLYAAAYAKGIAFRTTLTERDGVPIEIPYGAGWFNGLISPRDWDVFTMKDACGTDRTLIRDRRRWTLPDAPDARLDSQLEALRTSLGVESPQVIRLSPEPGATSADEPPTARCPIRR</sequence>
<feature type="transmembrane region" description="Helical" evidence="2">
    <location>
        <begin position="107"/>
        <end position="126"/>
    </location>
</feature>
<organism evidence="3 4">
    <name type="scientific">Thiocapsa roseopersicina</name>
    <dbReference type="NCBI Taxonomy" id="1058"/>
    <lineage>
        <taxon>Bacteria</taxon>
        <taxon>Pseudomonadati</taxon>
        <taxon>Pseudomonadota</taxon>
        <taxon>Gammaproteobacteria</taxon>
        <taxon>Chromatiales</taxon>
        <taxon>Chromatiaceae</taxon>
        <taxon>Thiocapsa</taxon>
    </lineage>
</organism>
<reference evidence="4" key="1">
    <citation type="submission" date="2016-10" db="EMBL/GenBank/DDBJ databases">
        <authorList>
            <person name="Varghese N."/>
            <person name="Submissions S."/>
        </authorList>
    </citation>
    <scope>NUCLEOTIDE SEQUENCE [LARGE SCALE GENOMIC DNA]</scope>
    <source>
        <strain evidence="4">DSM 217</strain>
    </source>
</reference>
<gene>
    <name evidence="3" type="ORF">SAMN05421783_11715</name>
</gene>
<dbReference type="Proteomes" id="UP000198816">
    <property type="component" value="Unassembled WGS sequence"/>
</dbReference>
<dbReference type="AlphaFoldDB" id="A0A1H2ZUD9"/>
<dbReference type="EMBL" id="FNNZ01000017">
    <property type="protein sequence ID" value="SDX20478.1"/>
    <property type="molecule type" value="Genomic_DNA"/>
</dbReference>
<feature type="transmembrane region" description="Helical" evidence="2">
    <location>
        <begin position="377"/>
        <end position="394"/>
    </location>
</feature>
<evidence type="ECO:0000313" key="3">
    <source>
        <dbReference type="EMBL" id="SDX20478.1"/>
    </source>
</evidence>
<feature type="transmembrane region" description="Helical" evidence="2">
    <location>
        <begin position="347"/>
        <end position="365"/>
    </location>
</feature>
<keyword evidence="2" id="KW-1133">Transmembrane helix</keyword>
<evidence type="ECO:0008006" key="5">
    <source>
        <dbReference type="Google" id="ProtNLM"/>
    </source>
</evidence>
<feature type="transmembrane region" description="Helical" evidence="2">
    <location>
        <begin position="77"/>
        <end position="95"/>
    </location>
</feature>